<proteinExistence type="predicted"/>
<evidence type="ECO:0000256" key="6">
    <source>
        <dbReference type="ARBA" id="ARBA00023136"/>
    </source>
</evidence>
<feature type="transmembrane region" description="Helical" evidence="7">
    <location>
        <begin position="76"/>
        <end position="93"/>
    </location>
</feature>
<dbReference type="PANTHER" id="PTHR36964">
    <property type="entry name" value="PROTEIN-METHIONINE-SULFOXIDE REDUCTASE HEME-BINDING SUBUNIT MSRQ"/>
    <property type="match status" value="1"/>
</dbReference>
<feature type="domain" description="Ferric oxidoreductase" evidence="8">
    <location>
        <begin position="40"/>
        <end position="153"/>
    </location>
</feature>
<gene>
    <name evidence="9" type="primary">yedZ</name>
    <name evidence="9" type="ORF">A6F65_00180</name>
</gene>
<dbReference type="RefSeq" id="WP_083989130.1">
    <property type="nucleotide sequence ID" value="NZ_CP016545.1"/>
</dbReference>
<dbReference type="Proteomes" id="UP000092698">
    <property type="component" value="Chromosome"/>
</dbReference>
<dbReference type="InterPro" id="IPR013130">
    <property type="entry name" value="Fe3_Rdtase_TM_dom"/>
</dbReference>
<keyword evidence="3 7" id="KW-0812">Transmembrane</keyword>
<dbReference type="PATRIC" id="fig|645517.4.peg.180"/>
<comment type="subcellular location">
    <subcellularLocation>
        <location evidence="1">Membrane</location>
        <topology evidence="1">Multi-pass membrane protein</topology>
    </subcellularLocation>
</comment>
<feature type="transmembrane region" description="Helical" evidence="7">
    <location>
        <begin position="7"/>
        <end position="25"/>
    </location>
</feature>
<keyword evidence="6 7" id="KW-0472">Membrane</keyword>
<feature type="transmembrane region" description="Helical" evidence="7">
    <location>
        <begin position="168"/>
        <end position="184"/>
    </location>
</feature>
<dbReference type="GO" id="GO:0005886">
    <property type="term" value="C:plasma membrane"/>
    <property type="evidence" value="ECO:0007669"/>
    <property type="project" value="TreeGrafter"/>
</dbReference>
<organism evidence="9 10">
    <name type="scientific">Paraurantiacibacter namhicola</name>
    <dbReference type="NCBI Taxonomy" id="645517"/>
    <lineage>
        <taxon>Bacteria</taxon>
        <taxon>Pseudomonadati</taxon>
        <taxon>Pseudomonadota</taxon>
        <taxon>Alphaproteobacteria</taxon>
        <taxon>Sphingomonadales</taxon>
        <taxon>Erythrobacteraceae</taxon>
        <taxon>Paraurantiacibacter</taxon>
    </lineage>
</organism>
<feature type="transmembrane region" description="Helical" evidence="7">
    <location>
        <begin position="45"/>
        <end position="64"/>
    </location>
</feature>
<keyword evidence="2" id="KW-0813">Transport</keyword>
<dbReference type="AlphaFoldDB" id="A0A1C7D4W1"/>
<evidence type="ECO:0000256" key="2">
    <source>
        <dbReference type="ARBA" id="ARBA00022448"/>
    </source>
</evidence>
<protein>
    <submittedName>
        <fullName evidence="9">Sulfoxide reductase heme-binding subunit YedZ</fullName>
    </submittedName>
</protein>
<keyword evidence="10" id="KW-1185">Reference proteome</keyword>
<reference evidence="9 10" key="1">
    <citation type="submission" date="2016-07" db="EMBL/GenBank/DDBJ databases">
        <title>Complete genome sequence of Altererythrobacter namhicola JCM 16345T, containing esterase-encoding genes.</title>
        <authorList>
            <person name="Cheng H."/>
            <person name="Wu Y.-H."/>
            <person name="Jian S.-L."/>
            <person name="Huo Y.-Y."/>
            <person name="Wang C.-S."/>
            <person name="Xu X.-W."/>
        </authorList>
    </citation>
    <scope>NUCLEOTIDE SEQUENCE [LARGE SCALE GENOMIC DNA]</scope>
    <source>
        <strain evidence="9 10">JCM 16345</strain>
    </source>
</reference>
<dbReference type="STRING" id="645517.A6F65_00180"/>
<evidence type="ECO:0000256" key="5">
    <source>
        <dbReference type="ARBA" id="ARBA00023004"/>
    </source>
</evidence>
<sequence>MGLRRPLLWLLLALPGGWIFGRWGLTPDTYGYGNAVADSGDWAAWLLMAAMAVTPLRLMTGRAAWTGWLLKRRRDLGVASFAYAALHLGIYLWRKGPGGYWIDEFWEPWLLAGWAGFALFVPLAITSNDASMKALKRGWKRLHRLVYPAAVLVFSHWIMSAFNPLVAWINAGILLAIELARVVLQARARSKA</sequence>
<dbReference type="KEGG" id="anh:A6F65_00180"/>
<dbReference type="PANTHER" id="PTHR36964:SF1">
    <property type="entry name" value="PROTEIN-METHIONINE-SULFOXIDE REDUCTASE HEME-BINDING SUBUNIT MSRQ"/>
    <property type="match status" value="1"/>
</dbReference>
<evidence type="ECO:0000313" key="9">
    <source>
        <dbReference type="EMBL" id="ANU06507.1"/>
    </source>
</evidence>
<evidence type="ECO:0000256" key="4">
    <source>
        <dbReference type="ARBA" id="ARBA00022989"/>
    </source>
</evidence>
<evidence type="ECO:0000256" key="7">
    <source>
        <dbReference type="SAM" id="Phobius"/>
    </source>
</evidence>
<keyword evidence="4 7" id="KW-1133">Transmembrane helix</keyword>
<feature type="transmembrane region" description="Helical" evidence="7">
    <location>
        <begin position="145"/>
        <end position="162"/>
    </location>
</feature>
<dbReference type="EMBL" id="CP016545">
    <property type="protein sequence ID" value="ANU06507.1"/>
    <property type="molecule type" value="Genomic_DNA"/>
</dbReference>
<accession>A0A1C7D4W1</accession>
<evidence type="ECO:0000256" key="1">
    <source>
        <dbReference type="ARBA" id="ARBA00004141"/>
    </source>
</evidence>
<feature type="transmembrane region" description="Helical" evidence="7">
    <location>
        <begin position="105"/>
        <end position="125"/>
    </location>
</feature>
<dbReference type="Pfam" id="PF01794">
    <property type="entry name" value="Ferric_reduct"/>
    <property type="match status" value="1"/>
</dbReference>
<evidence type="ECO:0000259" key="8">
    <source>
        <dbReference type="Pfam" id="PF01794"/>
    </source>
</evidence>
<dbReference type="InterPro" id="IPR022837">
    <property type="entry name" value="MsrQ-like"/>
</dbReference>
<evidence type="ECO:0000313" key="10">
    <source>
        <dbReference type="Proteomes" id="UP000092698"/>
    </source>
</evidence>
<dbReference type="GO" id="GO:0016679">
    <property type="term" value="F:oxidoreductase activity, acting on diphenols and related substances as donors"/>
    <property type="evidence" value="ECO:0007669"/>
    <property type="project" value="TreeGrafter"/>
</dbReference>
<dbReference type="GO" id="GO:0020037">
    <property type="term" value="F:heme binding"/>
    <property type="evidence" value="ECO:0007669"/>
    <property type="project" value="TreeGrafter"/>
</dbReference>
<name>A0A1C7D4W1_9SPHN</name>
<dbReference type="GO" id="GO:0010181">
    <property type="term" value="F:FMN binding"/>
    <property type="evidence" value="ECO:0007669"/>
    <property type="project" value="TreeGrafter"/>
</dbReference>
<evidence type="ECO:0000256" key="3">
    <source>
        <dbReference type="ARBA" id="ARBA00022692"/>
    </source>
</evidence>
<keyword evidence="5" id="KW-0408">Iron</keyword>